<dbReference type="CDD" id="cd00093">
    <property type="entry name" value="HTH_XRE"/>
    <property type="match status" value="1"/>
</dbReference>
<evidence type="ECO:0000259" key="1">
    <source>
        <dbReference type="PROSITE" id="PS50943"/>
    </source>
</evidence>
<evidence type="ECO:0000313" key="2">
    <source>
        <dbReference type="EMBL" id="MBC5771278.1"/>
    </source>
</evidence>
<accession>A0A923S8I2</accession>
<dbReference type="PROSITE" id="PS50943">
    <property type="entry name" value="HTH_CROC1"/>
    <property type="match status" value="1"/>
</dbReference>
<reference evidence="2" key="1">
    <citation type="submission" date="2020-08" db="EMBL/GenBank/DDBJ databases">
        <title>Genome public.</title>
        <authorList>
            <person name="Liu C."/>
            <person name="Sun Q."/>
        </authorList>
    </citation>
    <scope>NUCLEOTIDE SEQUENCE</scope>
    <source>
        <strain evidence="2">BX15</strain>
    </source>
</reference>
<dbReference type="Proteomes" id="UP000620327">
    <property type="component" value="Unassembled WGS sequence"/>
</dbReference>
<dbReference type="EMBL" id="JACOQI010000015">
    <property type="protein sequence ID" value="MBC5771278.1"/>
    <property type="molecule type" value="Genomic_DNA"/>
</dbReference>
<name>A0A923S8I2_9FIRM</name>
<feature type="domain" description="HTH cro/C1-type" evidence="1">
    <location>
        <begin position="15"/>
        <end position="70"/>
    </location>
</feature>
<dbReference type="AlphaFoldDB" id="A0A923S8I2"/>
<organism evidence="2 3">
    <name type="scientific">Dysosmobacter segnis</name>
    <dbReference type="NCBI Taxonomy" id="2763042"/>
    <lineage>
        <taxon>Bacteria</taxon>
        <taxon>Bacillati</taxon>
        <taxon>Bacillota</taxon>
        <taxon>Clostridia</taxon>
        <taxon>Eubacteriales</taxon>
        <taxon>Oscillospiraceae</taxon>
        <taxon>Dysosmobacter</taxon>
    </lineage>
</organism>
<dbReference type="RefSeq" id="WP_108979729.1">
    <property type="nucleotide sequence ID" value="NZ_JACOQI010000015.1"/>
</dbReference>
<dbReference type="SMART" id="SM00530">
    <property type="entry name" value="HTH_XRE"/>
    <property type="match status" value="1"/>
</dbReference>
<sequence length="78" mass="8481">MNIPTINLARTGTNIVMLRKAAGLTVHDLQMAFGFNSPQAIYKWQNGTALPTVDNLIALAALLHVRIDDILITDHSVA</sequence>
<dbReference type="Gene3D" id="1.10.260.40">
    <property type="entry name" value="lambda repressor-like DNA-binding domains"/>
    <property type="match status" value="1"/>
</dbReference>
<dbReference type="Pfam" id="PF01381">
    <property type="entry name" value="HTH_3"/>
    <property type="match status" value="1"/>
</dbReference>
<proteinExistence type="predicted"/>
<dbReference type="GO" id="GO:0003677">
    <property type="term" value="F:DNA binding"/>
    <property type="evidence" value="ECO:0007669"/>
    <property type="project" value="InterPro"/>
</dbReference>
<dbReference type="InterPro" id="IPR010982">
    <property type="entry name" value="Lambda_DNA-bd_dom_sf"/>
</dbReference>
<gene>
    <name evidence="2" type="ORF">H8Z83_13320</name>
</gene>
<dbReference type="InterPro" id="IPR001387">
    <property type="entry name" value="Cro/C1-type_HTH"/>
</dbReference>
<comment type="caution">
    <text evidence="2">The sequence shown here is derived from an EMBL/GenBank/DDBJ whole genome shotgun (WGS) entry which is preliminary data.</text>
</comment>
<keyword evidence="3" id="KW-1185">Reference proteome</keyword>
<dbReference type="SUPFAM" id="SSF47413">
    <property type="entry name" value="lambda repressor-like DNA-binding domains"/>
    <property type="match status" value="1"/>
</dbReference>
<protein>
    <submittedName>
        <fullName evidence="2">Helix-turn-helix transcriptional regulator</fullName>
    </submittedName>
</protein>
<evidence type="ECO:0000313" key="3">
    <source>
        <dbReference type="Proteomes" id="UP000620327"/>
    </source>
</evidence>